<sequence>MSSPVTRLLPALLLALLLALGLAAPAQATTFNTGEVERHGAWHSLTLTLGEERHFRAMEGQSYSDSLLSVNVTPGVCDLPWLELRVELDEHQAEDRTVNRVPADLRVDHETIHSGRAEFVIERGDSGFYVHFFLEEQPLLLEEMRSGETLRLRLMRAEDDPWFMTFDLDGADAALDRMLRRCEAASPDAMGLDG</sequence>
<evidence type="ECO:0000313" key="3">
    <source>
        <dbReference type="Proteomes" id="UP001202117"/>
    </source>
</evidence>
<protein>
    <submittedName>
        <fullName evidence="2">Uncharacterized protein</fullName>
    </submittedName>
</protein>
<dbReference type="Proteomes" id="UP001202117">
    <property type="component" value="Unassembled WGS sequence"/>
</dbReference>
<dbReference type="RefSeq" id="WP_240567762.1">
    <property type="nucleotide sequence ID" value="NZ_JAKVPY010000007.1"/>
</dbReference>
<keyword evidence="1" id="KW-0732">Signal</keyword>
<gene>
    <name evidence="2" type="ORF">MKP05_07645</name>
</gene>
<evidence type="ECO:0000256" key="1">
    <source>
        <dbReference type="SAM" id="SignalP"/>
    </source>
</evidence>
<feature type="signal peptide" evidence="1">
    <location>
        <begin position="1"/>
        <end position="28"/>
    </location>
</feature>
<reference evidence="2 3" key="1">
    <citation type="submission" date="2022-02" db="EMBL/GenBank/DDBJ databases">
        <title>Halomonas fukangensis sp. nov., a halophilic bacterium isolated from a bulk soil of Kalidium foliatum at Fukang.</title>
        <authorList>
            <person name="Huang Y."/>
        </authorList>
    </citation>
    <scope>NUCLEOTIDE SEQUENCE [LARGE SCALE GENOMIC DNA]</scope>
    <source>
        <strain evidence="2 3">EGI 63088</strain>
    </source>
</reference>
<accession>A0ABS9RT17</accession>
<evidence type="ECO:0000313" key="2">
    <source>
        <dbReference type="EMBL" id="MCH4563002.1"/>
    </source>
</evidence>
<comment type="caution">
    <text evidence="2">The sequence shown here is derived from an EMBL/GenBank/DDBJ whole genome shotgun (WGS) entry which is preliminary data.</text>
</comment>
<feature type="chain" id="PRO_5047449902" evidence="1">
    <location>
        <begin position="29"/>
        <end position="194"/>
    </location>
</feature>
<organism evidence="2 3">
    <name type="scientific">Halomonas flagellata</name>
    <dbReference type="NCBI Taxonomy" id="2920385"/>
    <lineage>
        <taxon>Bacteria</taxon>
        <taxon>Pseudomonadati</taxon>
        <taxon>Pseudomonadota</taxon>
        <taxon>Gammaproteobacteria</taxon>
        <taxon>Oceanospirillales</taxon>
        <taxon>Halomonadaceae</taxon>
        <taxon>Halomonas</taxon>
    </lineage>
</organism>
<proteinExistence type="predicted"/>
<name>A0ABS9RT17_9GAMM</name>
<keyword evidence="3" id="KW-1185">Reference proteome</keyword>
<dbReference type="EMBL" id="JAKVPY010000007">
    <property type="protein sequence ID" value="MCH4563002.1"/>
    <property type="molecule type" value="Genomic_DNA"/>
</dbReference>